<dbReference type="Pfam" id="PF06971">
    <property type="entry name" value="Put_DNA-bind_N"/>
    <property type="match status" value="1"/>
</dbReference>
<feature type="binding site" evidence="6">
    <location>
        <begin position="95"/>
        <end position="100"/>
    </location>
    <ligand>
        <name>NAD(+)</name>
        <dbReference type="ChEBI" id="CHEBI:57540"/>
    </ligand>
</feature>
<feature type="DNA-binding region" description="H-T-H motif" evidence="6">
    <location>
        <begin position="21"/>
        <end position="60"/>
    </location>
</feature>
<keyword evidence="9" id="KW-1185">Reference proteome</keyword>
<comment type="function">
    <text evidence="6">Modulates transcription in response to changes in cellular NADH/NAD(+) redox state.</text>
</comment>
<keyword evidence="1 6" id="KW-0963">Cytoplasm</keyword>
<dbReference type="Gene3D" id="3.40.50.720">
    <property type="entry name" value="NAD(P)-binding Rossmann-like Domain"/>
    <property type="match status" value="1"/>
</dbReference>
<keyword evidence="5 6" id="KW-0804">Transcription</keyword>
<dbReference type="InterPro" id="IPR022876">
    <property type="entry name" value="Tscrpt_rep_Rex"/>
</dbReference>
<reference evidence="8 9" key="1">
    <citation type="submission" date="2024-03" db="EMBL/GenBank/DDBJ databases">
        <title>Ignisphaera cupida sp. nov., a hyperthermophilic hydrolytic archaeon from a hot spring of Kamchatka, and proposal of Ignisphaeraceae fam. nov.</title>
        <authorList>
            <person name="Podosokorskaya O.A."/>
            <person name="Elcheninov A.G."/>
            <person name="Maltseva A.I."/>
            <person name="Zayulina K.S."/>
            <person name="Novikov A."/>
            <person name="Merkel A.Y."/>
        </authorList>
    </citation>
    <scope>NUCLEOTIDE SEQUENCE [LARGE SCALE GENOMIC DNA]</scope>
    <source>
        <strain evidence="8 9">38H-sp</strain>
    </source>
</reference>
<evidence type="ECO:0000256" key="1">
    <source>
        <dbReference type="ARBA" id="ARBA00022490"/>
    </source>
</evidence>
<evidence type="ECO:0000256" key="6">
    <source>
        <dbReference type="HAMAP-Rule" id="MF_01131"/>
    </source>
</evidence>
<sequence length="227" mass="25159">MKDSTNNNTLLTKNIITRLAKYLRILKSLKSIGLIKVFSSNLGDAAGIAPTVVRKDFSILGINGNKKGGYIIDNLIKQIEGLLGIEDEYKAIIVGCGRIGKALIESEELKREHIHIIAGFDLTPSEPLNNVPIYTTDKMEEIVKKENIKIGIISVPNHAAIKVFEHMREAGIRGFLNFTSVDIKCGDKCPVGCEHKCVINQVNIGLELENLFHLVHITEKHPDLLIE</sequence>
<dbReference type="InterPro" id="IPR036291">
    <property type="entry name" value="NAD(P)-bd_dom_sf"/>
</dbReference>
<comment type="subunit">
    <text evidence="6">Homodimer.</text>
</comment>
<keyword evidence="3 6" id="KW-0805">Transcription regulation</keyword>
<dbReference type="PANTHER" id="PTHR35786">
    <property type="entry name" value="REDOX-SENSING TRANSCRIPTIONAL REPRESSOR REX"/>
    <property type="match status" value="1"/>
</dbReference>
<dbReference type="SUPFAM" id="SSF51735">
    <property type="entry name" value="NAD(P)-binding Rossmann-fold domains"/>
    <property type="match status" value="1"/>
</dbReference>
<protein>
    <recommendedName>
        <fullName evidence="6">Redox-sensing transcriptional repressor Rex</fullName>
    </recommendedName>
</protein>
<dbReference type="NCBIfam" id="NF003995">
    <property type="entry name" value="PRK05472.2-4"/>
    <property type="match status" value="1"/>
</dbReference>
<keyword evidence="6" id="KW-0520">NAD</keyword>
<dbReference type="SUPFAM" id="SSF46785">
    <property type="entry name" value="Winged helix' DNA-binding domain"/>
    <property type="match status" value="1"/>
</dbReference>
<dbReference type="InterPro" id="IPR003781">
    <property type="entry name" value="CoA-bd"/>
</dbReference>
<evidence type="ECO:0000256" key="4">
    <source>
        <dbReference type="ARBA" id="ARBA00023125"/>
    </source>
</evidence>
<dbReference type="NCBIfam" id="NF003994">
    <property type="entry name" value="PRK05472.2-3"/>
    <property type="match status" value="1"/>
</dbReference>
<dbReference type="NCBIfam" id="NF003996">
    <property type="entry name" value="PRK05472.2-5"/>
    <property type="match status" value="1"/>
</dbReference>
<dbReference type="Gene3D" id="1.10.10.10">
    <property type="entry name" value="Winged helix-like DNA-binding domain superfamily/Winged helix DNA-binding domain"/>
    <property type="match status" value="1"/>
</dbReference>
<dbReference type="Proteomes" id="UP001466331">
    <property type="component" value="Unassembled WGS sequence"/>
</dbReference>
<dbReference type="InterPro" id="IPR036388">
    <property type="entry name" value="WH-like_DNA-bd_sf"/>
</dbReference>
<organism evidence="8 9">
    <name type="scientific">Rarispira pelagica</name>
    <dbReference type="NCBI Taxonomy" id="3141764"/>
    <lineage>
        <taxon>Bacteria</taxon>
        <taxon>Pseudomonadati</taxon>
        <taxon>Spirochaetota</taxon>
        <taxon>Spirochaetia</taxon>
        <taxon>Winmispirales</taxon>
        <taxon>Winmispiraceae</taxon>
        <taxon>Rarispira</taxon>
    </lineage>
</organism>
<evidence type="ECO:0000313" key="8">
    <source>
        <dbReference type="EMBL" id="MEM5948460.1"/>
    </source>
</evidence>
<feature type="domain" description="CoA-binding" evidence="7">
    <location>
        <begin position="84"/>
        <end position="182"/>
    </location>
</feature>
<proteinExistence type="inferred from homology"/>
<evidence type="ECO:0000259" key="7">
    <source>
        <dbReference type="SMART" id="SM00881"/>
    </source>
</evidence>
<dbReference type="EMBL" id="JBCHKQ010000003">
    <property type="protein sequence ID" value="MEM5948460.1"/>
    <property type="molecule type" value="Genomic_DNA"/>
</dbReference>
<keyword evidence="4 6" id="KW-0238">DNA-binding</keyword>
<comment type="subcellular location">
    <subcellularLocation>
        <location evidence="6">Cytoplasm</location>
    </subcellularLocation>
</comment>
<dbReference type="HAMAP" id="MF_01131">
    <property type="entry name" value="Rex"/>
    <property type="match status" value="1"/>
</dbReference>
<comment type="similarity">
    <text evidence="6">Belongs to the transcriptional regulatory Rex family.</text>
</comment>
<dbReference type="RefSeq" id="WP_420069906.1">
    <property type="nucleotide sequence ID" value="NZ_JBCHKQ010000003.1"/>
</dbReference>
<evidence type="ECO:0000256" key="2">
    <source>
        <dbReference type="ARBA" id="ARBA00022491"/>
    </source>
</evidence>
<dbReference type="Pfam" id="PF02629">
    <property type="entry name" value="CoA_binding"/>
    <property type="match status" value="1"/>
</dbReference>
<evidence type="ECO:0000313" key="9">
    <source>
        <dbReference type="Proteomes" id="UP001466331"/>
    </source>
</evidence>
<evidence type="ECO:0000256" key="3">
    <source>
        <dbReference type="ARBA" id="ARBA00023015"/>
    </source>
</evidence>
<gene>
    <name evidence="6" type="primary">rex</name>
    <name evidence="8" type="ORF">WKV44_07870</name>
</gene>
<name>A0ABU9UEQ7_9SPIR</name>
<dbReference type="InterPro" id="IPR036390">
    <property type="entry name" value="WH_DNA-bd_sf"/>
</dbReference>
<dbReference type="SMART" id="SM00881">
    <property type="entry name" value="CoA_binding"/>
    <property type="match status" value="1"/>
</dbReference>
<dbReference type="PANTHER" id="PTHR35786:SF1">
    <property type="entry name" value="REDOX-SENSING TRANSCRIPTIONAL REPRESSOR REX 1"/>
    <property type="match status" value="1"/>
</dbReference>
<keyword evidence="2 6" id="KW-0678">Repressor</keyword>
<accession>A0ABU9UEQ7</accession>
<dbReference type="InterPro" id="IPR009718">
    <property type="entry name" value="Rex_DNA-bd_C_dom"/>
</dbReference>
<comment type="caution">
    <text evidence="8">The sequence shown here is derived from an EMBL/GenBank/DDBJ whole genome shotgun (WGS) entry which is preliminary data.</text>
</comment>
<evidence type="ECO:0000256" key="5">
    <source>
        <dbReference type="ARBA" id="ARBA00023163"/>
    </source>
</evidence>